<evidence type="ECO:0000256" key="1">
    <source>
        <dbReference type="ARBA" id="ARBA00010872"/>
    </source>
</evidence>
<dbReference type="Gene3D" id="3.60.20.30">
    <property type="entry name" value="(Glycosyl)asparaginase"/>
    <property type="match status" value="1"/>
</dbReference>
<dbReference type="WBParaSite" id="SPAL_0001004700.1">
    <property type="protein sequence ID" value="SPAL_0001004700.1"/>
    <property type="gene ID" value="SPAL_0001004700"/>
</dbReference>
<dbReference type="InterPro" id="IPR029055">
    <property type="entry name" value="Ntn_hydrolases_N"/>
</dbReference>
<protein>
    <submittedName>
        <fullName evidence="5">Threonine aspartase 1</fullName>
    </submittedName>
</protein>
<sequence>MFAVHGGAGYHIKGAEQHCKKAVKIALENSDVVEGLAYLEDIESFNCGYGSNLTKSGKVECEAAVMISDRYIFGGVSVADCLKNPVKAARTIVNCIKDNENWELTPPMVISGEGVSKWASENNFTTIPNNDLVSEGARKGCNSINKMLSLDTCGGCSITNDTKLTSMSCVSSGGIAFKQDGRVGHSVMFGAAIWSECTKNGQSVSISVSGFGEAIYRTHLAQKLSNALFEADDNDEIFCYVIENFLRKEFLDSPQNSLFPSERLLCGGIVLFLNSNTCHSEIIAFHNTPNFVFAFFDGFRVKSCFSELKNEGDFMVSSHFIKYPF</sequence>
<dbReference type="STRING" id="174720.A0A0N5BW43"/>
<proteinExistence type="inferred from homology"/>
<dbReference type="Pfam" id="PF01112">
    <property type="entry name" value="Asparaginase_2"/>
    <property type="match status" value="1"/>
</dbReference>
<dbReference type="PANTHER" id="PTHR10188">
    <property type="entry name" value="L-ASPARAGINASE"/>
    <property type="match status" value="1"/>
</dbReference>
<dbReference type="GO" id="GO:0005737">
    <property type="term" value="C:cytoplasm"/>
    <property type="evidence" value="ECO:0007669"/>
    <property type="project" value="TreeGrafter"/>
</dbReference>
<dbReference type="CDD" id="cd04514">
    <property type="entry name" value="Taspase1_like"/>
    <property type="match status" value="1"/>
</dbReference>
<dbReference type="SUPFAM" id="SSF56235">
    <property type="entry name" value="N-terminal nucleophile aminohydrolases (Ntn hydrolases)"/>
    <property type="match status" value="1"/>
</dbReference>
<evidence type="ECO:0000313" key="4">
    <source>
        <dbReference type="Proteomes" id="UP000046392"/>
    </source>
</evidence>
<organism evidence="4 5">
    <name type="scientific">Strongyloides papillosus</name>
    <name type="common">Intestinal threadworm</name>
    <dbReference type="NCBI Taxonomy" id="174720"/>
    <lineage>
        <taxon>Eukaryota</taxon>
        <taxon>Metazoa</taxon>
        <taxon>Ecdysozoa</taxon>
        <taxon>Nematoda</taxon>
        <taxon>Chromadorea</taxon>
        <taxon>Rhabditida</taxon>
        <taxon>Tylenchina</taxon>
        <taxon>Panagrolaimomorpha</taxon>
        <taxon>Strongyloidoidea</taxon>
        <taxon>Strongyloididae</taxon>
        <taxon>Strongyloides</taxon>
    </lineage>
</organism>
<dbReference type="AlphaFoldDB" id="A0A0N5BW43"/>
<accession>A0A0N5BW43</accession>
<dbReference type="GO" id="GO:0004298">
    <property type="term" value="F:threonine-type endopeptidase activity"/>
    <property type="evidence" value="ECO:0007669"/>
    <property type="project" value="InterPro"/>
</dbReference>
<evidence type="ECO:0000313" key="5">
    <source>
        <dbReference type="WBParaSite" id="SPAL_0001004700.1"/>
    </source>
</evidence>
<keyword evidence="4" id="KW-1185">Reference proteome</keyword>
<reference evidence="5" key="1">
    <citation type="submission" date="2017-02" db="UniProtKB">
        <authorList>
            <consortium name="WormBaseParasite"/>
        </authorList>
    </citation>
    <scope>IDENTIFICATION</scope>
</reference>
<evidence type="ECO:0000256" key="2">
    <source>
        <dbReference type="PIRSR" id="PIRSR600246-1"/>
    </source>
</evidence>
<feature type="active site" description="Nucleophile" evidence="2">
    <location>
        <position position="152"/>
    </location>
</feature>
<dbReference type="Proteomes" id="UP000046392">
    <property type="component" value="Unplaced"/>
</dbReference>
<feature type="site" description="Cleavage; by autolysis" evidence="3">
    <location>
        <begin position="151"/>
        <end position="152"/>
    </location>
</feature>
<dbReference type="InterPro" id="IPR037464">
    <property type="entry name" value="Taspase1"/>
</dbReference>
<evidence type="ECO:0000256" key="3">
    <source>
        <dbReference type="PIRSR" id="PIRSR600246-3"/>
    </source>
</evidence>
<name>A0A0N5BW43_STREA</name>
<dbReference type="GO" id="GO:0051604">
    <property type="term" value="P:protein maturation"/>
    <property type="evidence" value="ECO:0007669"/>
    <property type="project" value="TreeGrafter"/>
</dbReference>
<dbReference type="InterPro" id="IPR000246">
    <property type="entry name" value="Peptidase_T2"/>
</dbReference>
<dbReference type="PANTHER" id="PTHR10188:SF8">
    <property type="entry name" value="THREONINE ASPARTASE 1"/>
    <property type="match status" value="1"/>
</dbReference>
<comment type="similarity">
    <text evidence="1">Belongs to the Ntn-hydrolase family.</text>
</comment>